<evidence type="ECO:0000256" key="7">
    <source>
        <dbReference type="SAM" id="Phobius"/>
    </source>
</evidence>
<feature type="transmembrane region" description="Helical" evidence="7">
    <location>
        <begin position="184"/>
        <end position="203"/>
    </location>
</feature>
<dbReference type="PANTHER" id="PTHR23513">
    <property type="entry name" value="INTEGRAL MEMBRANE EFFLUX PROTEIN-RELATED"/>
    <property type="match status" value="1"/>
</dbReference>
<evidence type="ECO:0000313" key="9">
    <source>
        <dbReference type="Proteomes" id="UP001220610"/>
    </source>
</evidence>
<feature type="transmembrane region" description="Helical" evidence="7">
    <location>
        <begin position="234"/>
        <end position="258"/>
    </location>
</feature>
<feature type="transmembrane region" description="Helical" evidence="7">
    <location>
        <begin position="54"/>
        <end position="73"/>
    </location>
</feature>
<name>A0AAJ5WVW0_9BACT</name>
<dbReference type="Proteomes" id="UP001220610">
    <property type="component" value="Chromosome"/>
</dbReference>
<keyword evidence="3" id="KW-1003">Cell membrane</keyword>
<dbReference type="EMBL" id="CP119311">
    <property type="protein sequence ID" value="WEK38116.1"/>
    <property type="molecule type" value="Genomic_DNA"/>
</dbReference>
<dbReference type="PANTHER" id="PTHR23513:SF9">
    <property type="entry name" value="ENTEROBACTIN EXPORTER ENTS"/>
    <property type="match status" value="1"/>
</dbReference>
<protein>
    <submittedName>
        <fullName evidence="8">MFS transporter</fullName>
    </submittedName>
</protein>
<feature type="transmembrane region" description="Helical" evidence="7">
    <location>
        <begin position="299"/>
        <end position="316"/>
    </location>
</feature>
<keyword evidence="4 7" id="KW-0812">Transmembrane</keyword>
<dbReference type="Gene3D" id="1.20.1250.20">
    <property type="entry name" value="MFS general substrate transporter like domains"/>
    <property type="match status" value="1"/>
</dbReference>
<keyword evidence="5 7" id="KW-1133">Transmembrane helix</keyword>
<feature type="transmembrane region" description="Helical" evidence="7">
    <location>
        <begin position="155"/>
        <end position="178"/>
    </location>
</feature>
<proteinExistence type="predicted"/>
<evidence type="ECO:0000256" key="6">
    <source>
        <dbReference type="ARBA" id="ARBA00023136"/>
    </source>
</evidence>
<reference evidence="8" key="1">
    <citation type="submission" date="2023-03" db="EMBL/GenBank/DDBJ databases">
        <title>Andean soil-derived lignocellulolytic bacterial consortium as a source of novel taxa and putative plastic-active enzymes.</title>
        <authorList>
            <person name="Diaz-Garcia L."/>
            <person name="Chuvochina M."/>
            <person name="Feuerriegel G."/>
            <person name="Bunk B."/>
            <person name="Sproer C."/>
            <person name="Streit W.R."/>
            <person name="Rodriguez L.M."/>
            <person name="Overmann J."/>
            <person name="Jimenez D.J."/>
        </authorList>
    </citation>
    <scope>NUCLEOTIDE SEQUENCE</scope>
    <source>
        <strain evidence="8">MAG 7</strain>
    </source>
</reference>
<dbReference type="Pfam" id="PF05977">
    <property type="entry name" value="MFS_3"/>
    <property type="match status" value="1"/>
</dbReference>
<keyword evidence="2" id="KW-0813">Transport</keyword>
<evidence type="ECO:0000313" key="8">
    <source>
        <dbReference type="EMBL" id="WEK38116.1"/>
    </source>
</evidence>
<dbReference type="GO" id="GO:0005886">
    <property type="term" value="C:plasma membrane"/>
    <property type="evidence" value="ECO:0007669"/>
    <property type="project" value="UniProtKB-SubCell"/>
</dbReference>
<feature type="transmembrane region" description="Helical" evidence="7">
    <location>
        <begin position="21"/>
        <end position="42"/>
    </location>
</feature>
<dbReference type="SUPFAM" id="SSF103473">
    <property type="entry name" value="MFS general substrate transporter"/>
    <property type="match status" value="1"/>
</dbReference>
<dbReference type="InterPro" id="IPR036259">
    <property type="entry name" value="MFS_trans_sf"/>
</dbReference>
<evidence type="ECO:0000256" key="1">
    <source>
        <dbReference type="ARBA" id="ARBA00004651"/>
    </source>
</evidence>
<feature type="transmembrane region" description="Helical" evidence="7">
    <location>
        <begin position="115"/>
        <end position="134"/>
    </location>
</feature>
<evidence type="ECO:0000256" key="2">
    <source>
        <dbReference type="ARBA" id="ARBA00022448"/>
    </source>
</evidence>
<feature type="transmembrane region" description="Helical" evidence="7">
    <location>
        <begin position="382"/>
        <end position="405"/>
    </location>
</feature>
<evidence type="ECO:0000256" key="4">
    <source>
        <dbReference type="ARBA" id="ARBA00022692"/>
    </source>
</evidence>
<evidence type="ECO:0000256" key="5">
    <source>
        <dbReference type="ARBA" id="ARBA00022989"/>
    </source>
</evidence>
<dbReference type="InterPro" id="IPR010290">
    <property type="entry name" value="TM_effector"/>
</dbReference>
<feature type="transmembrane region" description="Helical" evidence="7">
    <location>
        <begin position="85"/>
        <end position="103"/>
    </location>
</feature>
<feature type="transmembrane region" description="Helical" evidence="7">
    <location>
        <begin position="270"/>
        <end position="292"/>
    </location>
</feature>
<comment type="subcellular location">
    <subcellularLocation>
        <location evidence="1">Cell membrane</location>
        <topology evidence="1">Multi-pass membrane protein</topology>
    </subcellularLocation>
</comment>
<dbReference type="CDD" id="cd06173">
    <property type="entry name" value="MFS_MefA_like"/>
    <property type="match status" value="1"/>
</dbReference>
<sequence length="415" mass="45346">MAEDVPRPGPFEVVRLKEFRLYIIQRFFFIMAMRMVTTLVWWKMYLITKNPLALAFISLSEAIPAILLALYSGHIVDRSDKRNMLVRNVLLYGVCAAGLMVATNDQVGEHFGNHFVQFAIYGVIFCTGILRSFIGPTSSSIMSQLVPRTLLPNAVTWSSSVWMSGSVIGHATAGFMIAHAGYTPSFVLILVYLGIAATCAYAISHKPILHGNTTQRTWDSVKEGLQYVVKTKELLGAISLDLFAVLFGGAVAMIPFFADQILKVGPIGFGWLNAAADIGSITTVLLLTLFPLRRNQGRIMMLAVAGFGICIILFGLSKIYLLSFFALLCSGALDGVSVVIRGTILQLKTPDEMRGRVSSVNTMFISSSNEIGSFESGVAAKLMGVVNSVIFGGSMTLLVVIITWLKAPKLRKFEY</sequence>
<keyword evidence="6 7" id="KW-0472">Membrane</keyword>
<evidence type="ECO:0000256" key="3">
    <source>
        <dbReference type="ARBA" id="ARBA00022475"/>
    </source>
</evidence>
<organism evidence="8 9">
    <name type="scientific">Candidatus Pseudobacter hemicellulosilyticus</name>
    <dbReference type="NCBI Taxonomy" id="3121375"/>
    <lineage>
        <taxon>Bacteria</taxon>
        <taxon>Pseudomonadati</taxon>
        <taxon>Bacteroidota</taxon>
        <taxon>Chitinophagia</taxon>
        <taxon>Chitinophagales</taxon>
        <taxon>Chitinophagaceae</taxon>
        <taxon>Pseudobacter</taxon>
    </lineage>
</organism>
<gene>
    <name evidence="8" type="ORF">P0Y53_11465</name>
</gene>
<dbReference type="AlphaFoldDB" id="A0AAJ5WVW0"/>
<accession>A0AAJ5WVW0</accession>